<dbReference type="EMBL" id="AFBR01000067">
    <property type="protein sequence ID" value="EGG52540.1"/>
    <property type="molecule type" value="Genomic_DNA"/>
</dbReference>
<comment type="caution">
    <text evidence="1">The sequence shown here is derived from an EMBL/GenBank/DDBJ whole genome shotgun (WGS) entry which is preliminary data.</text>
</comment>
<sequence length="93" mass="10925">KFTLKHWYRGRLKDANLSGQKTVCGKLVRGEHPPENIHASFLPGIRYSKARKMDVCIAENRSQRIEKSFAAERKIVWRRMYGRFCILLGNSFR</sequence>
<reference evidence="1 2" key="1">
    <citation type="submission" date="2011-02" db="EMBL/GenBank/DDBJ databases">
        <authorList>
            <person name="Weinstock G."/>
            <person name="Sodergren E."/>
            <person name="Clifton S."/>
            <person name="Fulton L."/>
            <person name="Fulton B."/>
            <person name="Courtney L."/>
            <person name="Fronick C."/>
            <person name="Harrison M."/>
            <person name="Strong C."/>
            <person name="Farmer C."/>
            <person name="Delahaunty K."/>
            <person name="Markovic C."/>
            <person name="Hall O."/>
            <person name="Minx P."/>
            <person name="Tomlinson C."/>
            <person name="Mitreva M."/>
            <person name="Hou S."/>
            <person name="Chen J."/>
            <person name="Wollam A."/>
            <person name="Pepin K.H."/>
            <person name="Johnson M."/>
            <person name="Bhonagiri V."/>
            <person name="Zhang X."/>
            <person name="Suruliraj S."/>
            <person name="Warren W."/>
            <person name="Chinwalla A."/>
            <person name="Mardis E.R."/>
            <person name="Wilson R.K."/>
        </authorList>
    </citation>
    <scope>NUCLEOTIDE SEQUENCE [LARGE SCALE GENOMIC DNA]</scope>
    <source>
        <strain evidence="1 2">YIT 11841</strain>
    </source>
</reference>
<accession>F3QVU7</accession>
<evidence type="ECO:0000313" key="2">
    <source>
        <dbReference type="Proteomes" id="UP000005546"/>
    </source>
</evidence>
<evidence type="ECO:0000313" key="1">
    <source>
        <dbReference type="EMBL" id="EGG52540.1"/>
    </source>
</evidence>
<protein>
    <submittedName>
        <fullName evidence="1">Conserved domain protein</fullName>
    </submittedName>
</protein>
<dbReference type="RefSeq" id="WP_008628307.1">
    <property type="nucleotide sequence ID" value="NZ_GL883867.1"/>
</dbReference>
<organism evidence="1 2">
    <name type="scientific">Paraprevotella xylaniphila YIT 11841</name>
    <dbReference type="NCBI Taxonomy" id="762982"/>
    <lineage>
        <taxon>Bacteria</taxon>
        <taxon>Pseudomonadati</taxon>
        <taxon>Bacteroidota</taxon>
        <taxon>Bacteroidia</taxon>
        <taxon>Bacteroidales</taxon>
        <taxon>Prevotellaceae</taxon>
        <taxon>Paraprevotella</taxon>
    </lineage>
</organism>
<dbReference type="Proteomes" id="UP000005546">
    <property type="component" value="Unassembled WGS sequence"/>
</dbReference>
<name>F3QVU7_9BACT</name>
<feature type="non-terminal residue" evidence="1">
    <location>
        <position position="1"/>
    </location>
</feature>
<proteinExistence type="predicted"/>
<gene>
    <name evidence="1" type="ORF">HMPREF9442_02400</name>
</gene>
<keyword evidence="2" id="KW-1185">Reference proteome</keyword>
<dbReference type="AlphaFoldDB" id="F3QVU7"/>
<dbReference type="STRING" id="762982.HMPREF9442_02400"/>
<dbReference type="HOGENOM" id="CLU_2404673_0_0_10"/>